<sequence>MQRTVLLTLFLILFLVIDWYIFSGVKQLIKPLSQNSQRIITILYWAIPIISILMVILGFFVYAERLTFQTRTFLASFVLIIYLSKIFAAVILLIGDITLLFRKAYAWIQSSFTNNGDVIKDSSEQTISRSEFITKTALAVGGAHIGVMTWGIISGAHDYRIKRVPLKLTNLPQQFHGLKLIQISDIHSGSFFNKTAVEGGVDMILNEKPDMVFFTGDIVNNKAEELNDYFDIFKRIQAPLGVYSTLGNHDYGDYVQWTSEEAKIQNIKDLMEAHRLMNWNLLMDEHKEIKVDGDSLGILGIQNWGHGFAQYGNLEKALLNTDQLSTKLLLSHDPTHWRHQVLDKTNIDASFAGHTHGMQYGVEIGGFKWSPAGFRYKEWAGLYKENEQQLYINRGYGYLGYPGRVGILPEITVFELTKA</sequence>
<dbReference type="Proteomes" id="UP000249873">
    <property type="component" value="Chromosome"/>
</dbReference>
<dbReference type="GO" id="GO:0046872">
    <property type="term" value="F:metal ion binding"/>
    <property type="evidence" value="ECO:0007669"/>
    <property type="project" value="UniProtKB-KW"/>
</dbReference>
<dbReference type="EMBL" id="CP029480">
    <property type="protein sequence ID" value="AWV99439.1"/>
    <property type="molecule type" value="Genomic_DNA"/>
</dbReference>
<dbReference type="PANTHER" id="PTHR31302:SF31">
    <property type="entry name" value="PHOSPHODIESTERASE YAEI"/>
    <property type="match status" value="1"/>
</dbReference>
<protein>
    <submittedName>
        <fullName evidence="5">Metallophosphatase</fullName>
    </submittedName>
</protein>
<dbReference type="RefSeq" id="WP_111372808.1">
    <property type="nucleotide sequence ID" value="NZ_CP029480.1"/>
</dbReference>
<dbReference type="Gene3D" id="3.60.21.10">
    <property type="match status" value="1"/>
</dbReference>
<evidence type="ECO:0000313" key="5">
    <source>
        <dbReference type="EMBL" id="AWV99439.1"/>
    </source>
</evidence>
<evidence type="ECO:0000259" key="4">
    <source>
        <dbReference type="Pfam" id="PF00149"/>
    </source>
</evidence>
<evidence type="ECO:0000256" key="1">
    <source>
        <dbReference type="ARBA" id="ARBA00022723"/>
    </source>
</evidence>
<dbReference type="SUPFAM" id="SSF56300">
    <property type="entry name" value="Metallo-dependent phosphatases"/>
    <property type="match status" value="1"/>
</dbReference>
<gene>
    <name evidence="5" type="ORF">DJ013_15225</name>
</gene>
<evidence type="ECO:0000313" key="6">
    <source>
        <dbReference type="Proteomes" id="UP000249873"/>
    </source>
</evidence>
<accession>A0A2Z4GDQ1</accession>
<keyword evidence="3" id="KW-1133">Transmembrane helix</keyword>
<keyword evidence="3" id="KW-0472">Membrane</keyword>
<dbReference type="InterPro" id="IPR004843">
    <property type="entry name" value="Calcineurin-like_PHP"/>
</dbReference>
<dbReference type="PANTHER" id="PTHR31302">
    <property type="entry name" value="TRANSMEMBRANE PROTEIN WITH METALLOPHOSPHOESTERASE DOMAIN-RELATED"/>
    <property type="match status" value="1"/>
</dbReference>
<dbReference type="KEGG" id="als:DJ013_15225"/>
<dbReference type="GO" id="GO:0009245">
    <property type="term" value="P:lipid A biosynthetic process"/>
    <property type="evidence" value="ECO:0007669"/>
    <property type="project" value="TreeGrafter"/>
</dbReference>
<dbReference type="AlphaFoldDB" id="A0A2Z4GDQ1"/>
<keyword evidence="2" id="KW-0378">Hydrolase</keyword>
<dbReference type="OrthoDB" id="9780884at2"/>
<dbReference type="Pfam" id="PF00149">
    <property type="entry name" value="Metallophos"/>
    <property type="match status" value="1"/>
</dbReference>
<dbReference type="GO" id="GO:0016020">
    <property type="term" value="C:membrane"/>
    <property type="evidence" value="ECO:0007669"/>
    <property type="project" value="GOC"/>
</dbReference>
<keyword evidence="1" id="KW-0479">Metal-binding</keyword>
<dbReference type="InterPro" id="IPR029052">
    <property type="entry name" value="Metallo-depent_PP-like"/>
</dbReference>
<proteinExistence type="predicted"/>
<dbReference type="GO" id="GO:0008758">
    <property type="term" value="F:UDP-2,3-diacylglucosamine hydrolase activity"/>
    <property type="evidence" value="ECO:0007669"/>
    <property type="project" value="TreeGrafter"/>
</dbReference>
<feature type="transmembrane region" description="Helical" evidence="3">
    <location>
        <begin position="73"/>
        <end position="95"/>
    </location>
</feature>
<feature type="transmembrane region" description="Helical" evidence="3">
    <location>
        <begin position="39"/>
        <end position="61"/>
    </location>
</feature>
<dbReference type="InterPro" id="IPR051158">
    <property type="entry name" value="Metallophosphoesterase_sf"/>
</dbReference>
<keyword evidence="3" id="KW-0812">Transmembrane</keyword>
<keyword evidence="6" id="KW-1185">Reference proteome</keyword>
<organism evidence="5 6">
    <name type="scientific">Arcticibacterium luteifluviistationis</name>
    <dbReference type="NCBI Taxonomy" id="1784714"/>
    <lineage>
        <taxon>Bacteria</taxon>
        <taxon>Pseudomonadati</taxon>
        <taxon>Bacteroidota</taxon>
        <taxon>Cytophagia</taxon>
        <taxon>Cytophagales</taxon>
        <taxon>Leadbetterellaceae</taxon>
        <taxon>Arcticibacterium</taxon>
    </lineage>
</organism>
<name>A0A2Z4GDQ1_9BACT</name>
<evidence type="ECO:0000256" key="2">
    <source>
        <dbReference type="ARBA" id="ARBA00022801"/>
    </source>
</evidence>
<feature type="domain" description="Calcineurin-like phosphoesterase" evidence="4">
    <location>
        <begin position="179"/>
        <end position="357"/>
    </location>
</feature>
<evidence type="ECO:0000256" key="3">
    <source>
        <dbReference type="SAM" id="Phobius"/>
    </source>
</evidence>
<reference evidence="5 6" key="1">
    <citation type="submission" date="2018-05" db="EMBL/GenBank/DDBJ databases">
        <title>Complete genome sequence of Arcticibacterium luteifluviistationis SM1504T, a cytophagaceae bacterium isolated from Arctic surface seawater.</title>
        <authorList>
            <person name="Li Y."/>
            <person name="Qin Q.-L."/>
        </authorList>
    </citation>
    <scope>NUCLEOTIDE SEQUENCE [LARGE SCALE GENOMIC DNA]</scope>
    <source>
        <strain evidence="5 6">SM1504</strain>
    </source>
</reference>